<dbReference type="Proteomes" id="UP000824998">
    <property type="component" value="Unassembled WGS sequence"/>
</dbReference>
<keyword evidence="2" id="KW-1133">Transmembrane helix</keyword>
<keyword evidence="2" id="KW-0812">Transmembrane</keyword>
<evidence type="ECO:0000313" key="4">
    <source>
        <dbReference type="Proteomes" id="UP000824998"/>
    </source>
</evidence>
<evidence type="ECO:0000256" key="2">
    <source>
        <dbReference type="SAM" id="Phobius"/>
    </source>
</evidence>
<feature type="region of interest" description="Disordered" evidence="1">
    <location>
        <begin position="310"/>
        <end position="357"/>
    </location>
</feature>
<feature type="transmembrane region" description="Helical" evidence="2">
    <location>
        <begin position="217"/>
        <end position="241"/>
    </location>
</feature>
<comment type="caution">
    <text evidence="3">The sequence shown here is derived from an EMBL/GenBank/DDBJ whole genome shotgun (WGS) entry which is preliminary data.</text>
</comment>
<reference evidence="3" key="1">
    <citation type="journal article" date="2021" name="IMA Fungus">
        <title>Genomic characterization of three marine fungi, including Emericellopsis atlantica sp. nov. with signatures of a generalist lifestyle and marine biomass degradation.</title>
        <authorList>
            <person name="Hagestad O.C."/>
            <person name="Hou L."/>
            <person name="Andersen J.H."/>
            <person name="Hansen E.H."/>
            <person name="Altermark B."/>
            <person name="Li C."/>
            <person name="Kuhnert E."/>
            <person name="Cox R.J."/>
            <person name="Crous P.W."/>
            <person name="Spatafora J.W."/>
            <person name="Lail K."/>
            <person name="Amirebrahimi M."/>
            <person name="Lipzen A."/>
            <person name="Pangilinan J."/>
            <person name="Andreopoulos W."/>
            <person name="Hayes R.D."/>
            <person name="Ng V."/>
            <person name="Grigoriev I.V."/>
            <person name="Jackson S.A."/>
            <person name="Sutton T.D.S."/>
            <person name="Dobson A.D.W."/>
            <person name="Rama T."/>
        </authorList>
    </citation>
    <scope>NUCLEOTIDE SEQUENCE</scope>
    <source>
        <strain evidence="3">TRa018bII</strain>
    </source>
</reference>
<protein>
    <submittedName>
        <fullName evidence="3">Uncharacterized protein</fullName>
    </submittedName>
</protein>
<feature type="compositionally biased region" description="Gly residues" evidence="1">
    <location>
        <begin position="332"/>
        <end position="348"/>
    </location>
</feature>
<keyword evidence="4" id="KW-1185">Reference proteome</keyword>
<proteinExistence type="predicted"/>
<keyword evidence="2" id="KW-0472">Membrane</keyword>
<feature type="region of interest" description="Disordered" evidence="1">
    <location>
        <begin position="74"/>
        <end position="93"/>
    </location>
</feature>
<name>A0A9P7YBI7_9HELO</name>
<accession>A0A9P7YBI7</accession>
<organism evidence="3 4">
    <name type="scientific">Amylocarpus encephaloides</name>
    <dbReference type="NCBI Taxonomy" id="45428"/>
    <lineage>
        <taxon>Eukaryota</taxon>
        <taxon>Fungi</taxon>
        <taxon>Dikarya</taxon>
        <taxon>Ascomycota</taxon>
        <taxon>Pezizomycotina</taxon>
        <taxon>Leotiomycetes</taxon>
        <taxon>Helotiales</taxon>
        <taxon>Helotiales incertae sedis</taxon>
        <taxon>Amylocarpus</taxon>
    </lineage>
</organism>
<feature type="region of interest" description="Disordered" evidence="1">
    <location>
        <begin position="248"/>
        <end position="268"/>
    </location>
</feature>
<sequence length="371" mass="39411">MKSHLIHYDHRHKGFIRSRQGLVQQIFLTNTAFQYPQYLRSESIRYGVMNNPIQKNHLLSQGVALLSETTPSLRGSPIQARRPQVHAASTTKRPSAILETTDPWLTSIIFATQPSTAPGGVRSIALEGGSASSAAERSTSTLLSISMATTSEANKQFTATSVFITDSPAMSTTTATSPRSSSIYAQLPPVTAASSLLSSPPNSAAIPEPALSAGAKAAIGIGATIAFLIFTSLLALFFFHYGKRSASQARRASKPPTPPPKTDRRPECRIERLPIEPCELWSPSGEDLEMGNGKGELEGSRVRGLVDTGKGERAELESISGPGGEKSKGLLGVPGVGASEGTGNSGTGGERKRKSEAGSWLISWKGWVEKI</sequence>
<dbReference type="AlphaFoldDB" id="A0A9P7YBI7"/>
<dbReference type="EMBL" id="MU251652">
    <property type="protein sequence ID" value="KAG9230674.1"/>
    <property type="molecule type" value="Genomic_DNA"/>
</dbReference>
<evidence type="ECO:0000256" key="1">
    <source>
        <dbReference type="SAM" id="MobiDB-lite"/>
    </source>
</evidence>
<evidence type="ECO:0000313" key="3">
    <source>
        <dbReference type="EMBL" id="KAG9230674.1"/>
    </source>
</evidence>
<gene>
    <name evidence="3" type="ORF">BJ875DRAFT_519163</name>
</gene>